<dbReference type="SMART" id="SM00327">
    <property type="entry name" value="VWA"/>
    <property type="match status" value="1"/>
</dbReference>
<dbReference type="InterPro" id="IPR051266">
    <property type="entry name" value="CLCR"/>
</dbReference>
<dbReference type="PROSITE" id="PS50234">
    <property type="entry name" value="VWFA"/>
    <property type="match status" value="1"/>
</dbReference>
<protein>
    <submittedName>
        <fullName evidence="3">Aste57867_22997 protein</fullName>
    </submittedName>
</protein>
<organism evidence="3 4">
    <name type="scientific">Aphanomyces stellatus</name>
    <dbReference type="NCBI Taxonomy" id="120398"/>
    <lineage>
        <taxon>Eukaryota</taxon>
        <taxon>Sar</taxon>
        <taxon>Stramenopiles</taxon>
        <taxon>Oomycota</taxon>
        <taxon>Saprolegniomycetes</taxon>
        <taxon>Saprolegniales</taxon>
        <taxon>Verrucalvaceae</taxon>
        <taxon>Aphanomyces</taxon>
    </lineage>
</organism>
<name>A0A485LM15_9STRA</name>
<sequence length="498" mass="52736">MSPVPLPTTSPATKSIALTTAVELAQVRASAAATTFVNCHLVAPPCNVAERKPIDVVVVLDKSGSMSGSKLHLCKQTVTFLSQQLQEADRVALVTYGSDVTTDLRLTKMTTEGKALLVDTVNAVHTDGMTNMSGGLMAGIDQLTYVENGDPPNPVRSILVLTDGQANQGVTTPDGLATLLQSMLPPTTSLHTFGYGSDHDAALLGQLADIGHGSYYFITNVDRVMLAFADCLGGLLSVVAQNIKLECVAAPGVLLAAVKTKRPITTMVDQVHVEVDIGDLYADETRDVLLQVQLTPVATAVDAAALVTFRLRYVNILESCAASASATATIDRPLVVSTNVVNEDVLLQKQRVVVTDALEEALAAAARGAFENAKDVLRRVETTLRTEATAIVSDAGQQKAAALVKSVADCAKGMASEREFAARGHGHMVQQVQYHGHQRWNHVLEEEEEECDLGGGDMFGGGGRNAMQVRMLQSALNAVGTSSTIDATSANMFDDCDY</sequence>
<dbReference type="EMBL" id="CAADRA010007248">
    <property type="protein sequence ID" value="VFT99646.1"/>
    <property type="molecule type" value="Genomic_DNA"/>
</dbReference>
<dbReference type="SUPFAM" id="SSF53300">
    <property type="entry name" value="vWA-like"/>
    <property type="match status" value="1"/>
</dbReference>
<dbReference type="EMBL" id="VJMH01007222">
    <property type="protein sequence ID" value="KAF0685069.1"/>
    <property type="molecule type" value="Genomic_DNA"/>
</dbReference>
<gene>
    <name evidence="3" type="primary">Aste57867_22997</name>
    <name evidence="2" type="ORF">As57867_022926</name>
    <name evidence="3" type="ORF">ASTE57867_22997</name>
</gene>
<dbReference type="Pfam" id="PF00092">
    <property type="entry name" value="VWA"/>
    <property type="match status" value="1"/>
</dbReference>
<evidence type="ECO:0000313" key="4">
    <source>
        <dbReference type="Proteomes" id="UP000332933"/>
    </source>
</evidence>
<dbReference type="OrthoDB" id="299997at2759"/>
<dbReference type="AlphaFoldDB" id="A0A485LM15"/>
<keyword evidence="4" id="KW-1185">Reference proteome</keyword>
<dbReference type="Proteomes" id="UP000332933">
    <property type="component" value="Unassembled WGS sequence"/>
</dbReference>
<evidence type="ECO:0000259" key="1">
    <source>
        <dbReference type="PROSITE" id="PS50234"/>
    </source>
</evidence>
<dbReference type="PRINTS" id="PR00453">
    <property type="entry name" value="VWFADOMAIN"/>
</dbReference>
<dbReference type="InterPro" id="IPR002035">
    <property type="entry name" value="VWF_A"/>
</dbReference>
<evidence type="ECO:0000313" key="3">
    <source>
        <dbReference type="EMBL" id="VFT99646.1"/>
    </source>
</evidence>
<feature type="domain" description="VWFA" evidence="1">
    <location>
        <begin position="55"/>
        <end position="239"/>
    </location>
</feature>
<proteinExistence type="predicted"/>
<evidence type="ECO:0000313" key="2">
    <source>
        <dbReference type="EMBL" id="KAF0685069.1"/>
    </source>
</evidence>
<dbReference type="Gene3D" id="3.40.50.410">
    <property type="entry name" value="von Willebrand factor, type A domain"/>
    <property type="match status" value="1"/>
</dbReference>
<reference evidence="3 4" key="1">
    <citation type="submission" date="2019-03" db="EMBL/GenBank/DDBJ databases">
        <authorList>
            <person name="Gaulin E."/>
            <person name="Dumas B."/>
        </authorList>
    </citation>
    <scope>NUCLEOTIDE SEQUENCE [LARGE SCALE GENOMIC DNA]</scope>
    <source>
        <strain evidence="3">CBS 568.67</strain>
    </source>
</reference>
<dbReference type="PANTHER" id="PTHR10579:SF43">
    <property type="entry name" value="ZINC FINGER (C3HC4-TYPE RING FINGER) FAMILY PROTEIN"/>
    <property type="match status" value="1"/>
</dbReference>
<reference evidence="2" key="2">
    <citation type="submission" date="2019-06" db="EMBL/GenBank/DDBJ databases">
        <title>Genomics analysis of Aphanomyces spp. identifies a new class of oomycete effector associated with host adaptation.</title>
        <authorList>
            <person name="Gaulin E."/>
        </authorList>
    </citation>
    <scope>NUCLEOTIDE SEQUENCE</scope>
    <source>
        <strain evidence="2">CBS 578.67</strain>
    </source>
</reference>
<accession>A0A485LM15</accession>
<dbReference type="InterPro" id="IPR036465">
    <property type="entry name" value="vWFA_dom_sf"/>
</dbReference>
<dbReference type="PANTHER" id="PTHR10579">
    <property type="entry name" value="CALCIUM-ACTIVATED CHLORIDE CHANNEL REGULATOR"/>
    <property type="match status" value="1"/>
</dbReference>